<comment type="caution">
    <text evidence="2">The sequence shown here is derived from an EMBL/GenBank/DDBJ whole genome shotgun (WGS) entry which is preliminary data.</text>
</comment>
<keyword evidence="3" id="KW-1185">Reference proteome</keyword>
<keyword evidence="1" id="KW-1133">Transmembrane helix</keyword>
<feature type="transmembrane region" description="Helical" evidence="1">
    <location>
        <begin position="36"/>
        <end position="59"/>
    </location>
</feature>
<name>A0ABR5C6S5_9STAP</name>
<evidence type="ECO:0000313" key="3">
    <source>
        <dbReference type="Proteomes" id="UP000032366"/>
    </source>
</evidence>
<reference evidence="2 3" key="1">
    <citation type="submission" date="2015-01" db="EMBL/GenBank/DDBJ databases">
        <authorList>
            <person name="Guo J."/>
        </authorList>
    </citation>
    <scope>NUCLEOTIDE SEQUENCE [LARGE SCALE GENOMIC DNA]</scope>
    <source>
        <strain evidence="2 3">DSM 22147</strain>
    </source>
</reference>
<gene>
    <name evidence="2" type="ORF">TP70_07650</name>
</gene>
<evidence type="ECO:0000313" key="2">
    <source>
        <dbReference type="EMBL" id="KIX90421.1"/>
    </source>
</evidence>
<accession>A0ABR5C6S5</accession>
<proteinExistence type="predicted"/>
<evidence type="ECO:0000256" key="1">
    <source>
        <dbReference type="SAM" id="Phobius"/>
    </source>
</evidence>
<protein>
    <submittedName>
        <fullName evidence="2">Uncharacterized protein</fullName>
    </submittedName>
</protein>
<dbReference type="Proteomes" id="UP000032366">
    <property type="component" value="Unassembled WGS sequence"/>
</dbReference>
<keyword evidence="1" id="KW-0472">Membrane</keyword>
<dbReference type="EMBL" id="JXWY01000043">
    <property type="protein sequence ID" value="KIX90421.1"/>
    <property type="molecule type" value="Genomic_DNA"/>
</dbReference>
<organism evidence="2 3">
    <name type="scientific">Staphylococcus microti</name>
    <dbReference type="NCBI Taxonomy" id="569857"/>
    <lineage>
        <taxon>Bacteria</taxon>
        <taxon>Bacillati</taxon>
        <taxon>Bacillota</taxon>
        <taxon>Bacilli</taxon>
        <taxon>Bacillales</taxon>
        <taxon>Staphylococcaceae</taxon>
        <taxon>Staphylococcus</taxon>
    </lineage>
</organism>
<keyword evidence="1" id="KW-0812">Transmembrane</keyword>
<sequence>MMIHLSSILAGISVFISVLSSSLIVKNSNLSIAWKIVVSSVLTVVLFLTINGILSFIFLD</sequence>